<name>A0A5B7G9X5_PORTR</name>
<keyword evidence="1" id="KW-0812">Transmembrane</keyword>
<protein>
    <submittedName>
        <fullName evidence="2">Uncharacterized protein</fullName>
    </submittedName>
</protein>
<sequence length="139" mass="15177">MRGVYWRGINPGLDGHHGWRSGVVDKVGKVVIRPIAFKPVASPGVQAISPPTNGGVVGGGSTASFVVHSSGGLPVVKPDPRYTSAPSLAKGVIHHYGSTFTHPYHHHPDFRSNKASYIYVAYFYLFFYVHYKLTILKCN</sequence>
<proteinExistence type="predicted"/>
<evidence type="ECO:0000313" key="2">
    <source>
        <dbReference type="EMBL" id="MPC56831.1"/>
    </source>
</evidence>
<evidence type="ECO:0000313" key="3">
    <source>
        <dbReference type="Proteomes" id="UP000324222"/>
    </source>
</evidence>
<keyword evidence="1" id="KW-1133">Transmembrane helix</keyword>
<dbReference type="EMBL" id="VSRR010014289">
    <property type="protein sequence ID" value="MPC56831.1"/>
    <property type="molecule type" value="Genomic_DNA"/>
</dbReference>
<accession>A0A5B7G9X5</accession>
<organism evidence="2 3">
    <name type="scientific">Portunus trituberculatus</name>
    <name type="common">Swimming crab</name>
    <name type="synonym">Neptunus trituberculatus</name>
    <dbReference type="NCBI Taxonomy" id="210409"/>
    <lineage>
        <taxon>Eukaryota</taxon>
        <taxon>Metazoa</taxon>
        <taxon>Ecdysozoa</taxon>
        <taxon>Arthropoda</taxon>
        <taxon>Crustacea</taxon>
        <taxon>Multicrustacea</taxon>
        <taxon>Malacostraca</taxon>
        <taxon>Eumalacostraca</taxon>
        <taxon>Eucarida</taxon>
        <taxon>Decapoda</taxon>
        <taxon>Pleocyemata</taxon>
        <taxon>Brachyura</taxon>
        <taxon>Eubrachyura</taxon>
        <taxon>Portunoidea</taxon>
        <taxon>Portunidae</taxon>
        <taxon>Portuninae</taxon>
        <taxon>Portunus</taxon>
    </lineage>
</organism>
<keyword evidence="3" id="KW-1185">Reference proteome</keyword>
<dbReference type="OrthoDB" id="6369769at2759"/>
<comment type="caution">
    <text evidence="2">The sequence shown here is derived from an EMBL/GenBank/DDBJ whole genome shotgun (WGS) entry which is preliminary data.</text>
</comment>
<evidence type="ECO:0000256" key="1">
    <source>
        <dbReference type="SAM" id="Phobius"/>
    </source>
</evidence>
<keyword evidence="1" id="KW-0472">Membrane</keyword>
<feature type="transmembrane region" description="Helical" evidence="1">
    <location>
        <begin position="115"/>
        <end position="131"/>
    </location>
</feature>
<dbReference type="Proteomes" id="UP000324222">
    <property type="component" value="Unassembled WGS sequence"/>
</dbReference>
<gene>
    <name evidence="2" type="ORF">E2C01_050797</name>
</gene>
<dbReference type="AlphaFoldDB" id="A0A5B7G9X5"/>
<reference evidence="2 3" key="1">
    <citation type="submission" date="2019-05" db="EMBL/GenBank/DDBJ databases">
        <title>Another draft genome of Portunus trituberculatus and its Hox gene families provides insights of decapod evolution.</title>
        <authorList>
            <person name="Jeong J.-H."/>
            <person name="Song I."/>
            <person name="Kim S."/>
            <person name="Choi T."/>
            <person name="Kim D."/>
            <person name="Ryu S."/>
            <person name="Kim W."/>
        </authorList>
    </citation>
    <scope>NUCLEOTIDE SEQUENCE [LARGE SCALE GENOMIC DNA]</scope>
    <source>
        <tissue evidence="2">Muscle</tissue>
    </source>
</reference>